<feature type="chain" id="PRO_5045796129" evidence="2">
    <location>
        <begin position="25"/>
        <end position="684"/>
    </location>
</feature>
<feature type="signal peptide" evidence="2">
    <location>
        <begin position="1"/>
        <end position="24"/>
    </location>
</feature>
<evidence type="ECO:0000256" key="1">
    <source>
        <dbReference type="ARBA" id="ARBA00022801"/>
    </source>
</evidence>
<dbReference type="Gene3D" id="3.40.50.1820">
    <property type="entry name" value="alpha/beta hydrolase"/>
    <property type="match status" value="1"/>
</dbReference>
<evidence type="ECO:0000313" key="4">
    <source>
        <dbReference type="EMBL" id="MBS2099304.1"/>
    </source>
</evidence>
<feature type="domain" description="Peptidase S9 prolyl oligopeptidase catalytic" evidence="3">
    <location>
        <begin position="458"/>
        <end position="661"/>
    </location>
</feature>
<dbReference type="InterPro" id="IPR011042">
    <property type="entry name" value="6-blade_b-propeller_TolB-like"/>
</dbReference>
<dbReference type="PANTHER" id="PTHR42776:SF27">
    <property type="entry name" value="DIPEPTIDYL PEPTIDASE FAMILY MEMBER 6"/>
    <property type="match status" value="1"/>
</dbReference>
<name>A0ABS5JWV3_9BACT</name>
<dbReference type="InterPro" id="IPR029058">
    <property type="entry name" value="AB_hydrolase_fold"/>
</dbReference>
<dbReference type="Pfam" id="PF00326">
    <property type="entry name" value="Peptidase_S9"/>
    <property type="match status" value="1"/>
</dbReference>
<dbReference type="SUPFAM" id="SSF82171">
    <property type="entry name" value="DPP6 N-terminal domain-like"/>
    <property type="match status" value="1"/>
</dbReference>
<accession>A0ABS5JWV3</accession>
<dbReference type="EMBL" id="JAGUCO010000009">
    <property type="protein sequence ID" value="MBS2099304.1"/>
    <property type="molecule type" value="Genomic_DNA"/>
</dbReference>
<keyword evidence="1" id="KW-0378">Hydrolase</keyword>
<proteinExistence type="predicted"/>
<evidence type="ECO:0000313" key="5">
    <source>
        <dbReference type="Proteomes" id="UP000708576"/>
    </source>
</evidence>
<keyword evidence="2" id="KW-0732">Signal</keyword>
<sequence>MKTPLFKLFTIVIIAFTSTHYSHAQESLSPEDLLSLKTVRTNQLSPDGSKLIYTIYTPRTANEKAGGAHHSYMVMDLKTKETHTLFNDDDKHSSPKWNVDGKLLAFTKKVDGTNQVFIQNESREQFQVTHSATGVSTYQWSPMNNAIAYIVSVGKTEKQKELAKRGYDFIFYEEDIINNQLWLQKFDNNFKPTHLTQVTSSGNVWDFEFDKQGKQIAYSSSDLNLIDQKYMFRKLNIYNIESNSITHQLQNEGKLGHYSFSPDGTKLTYSAALNINDHSVSQAYIYDLNNQSTINITPNNYKGHISWADWKNNKELIYMGEEGVNNKLYSYSLKKEKRSLLLNSSNSSIIFSTPLFTSNFSTFVFTGTTPYDASNIYIWDGKKELTKATDINPILSERLLGEQEVIKYNARDGLEIEGLLIKPTNYEEDKTYPLILFVHGGPESHHTNGWLSRYSTPGQVMAGKGYLVAYINYRASTGYGVDFGMHGFEDPAGTEFDDLADAIDYLVEEKGADRNRVGMAGGSYGGYASAWFATYYTNYVKAVGMFVGISDIISKRGTTDIPYEELYVHSGKPLEEMWEISLKRSPIYYAHQSKTATLIYGGAADPRVHPTQSYELYRRMKMNNHPAVRLVQYPGEGHGNRKQVGQIDVLYRQIAWMDWYVRDLKPLDGPMPPLDISDQYGLDW</sequence>
<dbReference type="RefSeq" id="WP_212216544.1">
    <property type="nucleotide sequence ID" value="NZ_JAGUCO010000009.1"/>
</dbReference>
<dbReference type="Proteomes" id="UP000708576">
    <property type="component" value="Unassembled WGS sequence"/>
</dbReference>
<evidence type="ECO:0000256" key="2">
    <source>
        <dbReference type="SAM" id="SignalP"/>
    </source>
</evidence>
<dbReference type="InterPro" id="IPR001375">
    <property type="entry name" value="Peptidase_S9_cat"/>
</dbReference>
<evidence type="ECO:0000259" key="3">
    <source>
        <dbReference type="Pfam" id="PF00326"/>
    </source>
</evidence>
<reference evidence="4 5" key="1">
    <citation type="journal article" date="2015" name="Int. J. Syst. Evol. Microbiol.">
        <title>Carboxylicivirga linearis sp. nov., isolated from a sea cucumber culture pond.</title>
        <authorList>
            <person name="Wang F.Q."/>
            <person name="Zhou Y.X."/>
            <person name="Lin X.Z."/>
            <person name="Chen G.J."/>
            <person name="Du Z.J."/>
        </authorList>
    </citation>
    <scope>NUCLEOTIDE SEQUENCE [LARGE SCALE GENOMIC DNA]</scope>
    <source>
        <strain evidence="4 5">FB218</strain>
    </source>
</reference>
<protein>
    <submittedName>
        <fullName evidence="4">S9 family peptidase</fullName>
    </submittedName>
</protein>
<keyword evidence="5" id="KW-1185">Reference proteome</keyword>
<gene>
    <name evidence="4" type="ORF">KEM10_13505</name>
</gene>
<comment type="caution">
    <text evidence="4">The sequence shown here is derived from an EMBL/GenBank/DDBJ whole genome shotgun (WGS) entry which is preliminary data.</text>
</comment>
<organism evidence="4 5">
    <name type="scientific">Carboxylicivirga linearis</name>
    <dbReference type="NCBI Taxonomy" id="1628157"/>
    <lineage>
        <taxon>Bacteria</taxon>
        <taxon>Pseudomonadati</taxon>
        <taxon>Bacteroidota</taxon>
        <taxon>Bacteroidia</taxon>
        <taxon>Marinilabiliales</taxon>
        <taxon>Marinilabiliaceae</taxon>
        <taxon>Carboxylicivirga</taxon>
    </lineage>
</organism>
<dbReference type="SUPFAM" id="SSF53474">
    <property type="entry name" value="alpha/beta-Hydrolases"/>
    <property type="match status" value="1"/>
</dbReference>
<dbReference type="PANTHER" id="PTHR42776">
    <property type="entry name" value="SERINE PEPTIDASE S9 FAMILY MEMBER"/>
    <property type="match status" value="1"/>
</dbReference>
<dbReference type="Gene3D" id="2.120.10.30">
    <property type="entry name" value="TolB, C-terminal domain"/>
    <property type="match status" value="2"/>
</dbReference>